<keyword evidence="2" id="KW-0805">Transcription regulation</keyword>
<dbReference type="Pfam" id="PF07716">
    <property type="entry name" value="bZIP_2"/>
    <property type="match status" value="1"/>
</dbReference>
<dbReference type="AlphaFoldDB" id="A0A4P9ZDJ2"/>
<dbReference type="PANTHER" id="PTHR13044">
    <property type="entry name" value="ACTIVATING TRANSCRIPTION FACTOR ATF 4/5"/>
    <property type="match status" value="1"/>
</dbReference>
<feature type="domain" description="BZIP" evidence="7">
    <location>
        <begin position="109"/>
        <end position="123"/>
    </location>
</feature>
<protein>
    <recommendedName>
        <fullName evidence="7">BZIP domain-containing protein</fullName>
    </recommendedName>
</protein>
<keyword evidence="5" id="KW-0539">Nucleus</keyword>
<dbReference type="PANTHER" id="PTHR13044:SF14">
    <property type="entry name" value="CRYPTOCEPHAL, ISOFORM A"/>
    <property type="match status" value="1"/>
</dbReference>
<dbReference type="GO" id="GO:0000977">
    <property type="term" value="F:RNA polymerase II transcription regulatory region sequence-specific DNA binding"/>
    <property type="evidence" value="ECO:0007669"/>
    <property type="project" value="TreeGrafter"/>
</dbReference>
<evidence type="ECO:0000256" key="1">
    <source>
        <dbReference type="ARBA" id="ARBA00004123"/>
    </source>
</evidence>
<keyword evidence="9" id="KW-1185">Reference proteome</keyword>
<proteinExistence type="predicted"/>
<gene>
    <name evidence="8" type="ORF">METBISCDRAFT_22800</name>
</gene>
<evidence type="ECO:0000256" key="5">
    <source>
        <dbReference type="ARBA" id="ARBA00023242"/>
    </source>
</evidence>
<dbReference type="CDD" id="cd14705">
    <property type="entry name" value="bZIP_Zip1"/>
    <property type="match status" value="1"/>
</dbReference>
<dbReference type="GO" id="GO:0001228">
    <property type="term" value="F:DNA-binding transcription activator activity, RNA polymerase II-specific"/>
    <property type="evidence" value="ECO:0007669"/>
    <property type="project" value="TreeGrafter"/>
</dbReference>
<dbReference type="GO" id="GO:0005634">
    <property type="term" value="C:nucleus"/>
    <property type="evidence" value="ECO:0007669"/>
    <property type="project" value="UniProtKB-SubCell"/>
</dbReference>
<dbReference type="InterPro" id="IPR004827">
    <property type="entry name" value="bZIP"/>
</dbReference>
<evidence type="ECO:0000256" key="6">
    <source>
        <dbReference type="SAM" id="Coils"/>
    </source>
</evidence>
<dbReference type="SUPFAM" id="SSF57959">
    <property type="entry name" value="Leucine zipper domain"/>
    <property type="match status" value="1"/>
</dbReference>
<dbReference type="GO" id="GO:0089713">
    <property type="term" value="C:Cbf1-Met4-Met28 complex"/>
    <property type="evidence" value="ECO:0007669"/>
    <property type="project" value="TreeGrafter"/>
</dbReference>
<dbReference type="OrthoDB" id="1939598at2759"/>
<keyword evidence="4" id="KW-0804">Transcription</keyword>
<dbReference type="PROSITE" id="PS00036">
    <property type="entry name" value="BZIP_BASIC"/>
    <property type="match status" value="1"/>
</dbReference>
<reference evidence="9" key="1">
    <citation type="journal article" date="2018" name="Nat. Microbiol.">
        <title>Leveraging single-cell genomics to expand the fungal tree of life.</title>
        <authorList>
            <person name="Ahrendt S.R."/>
            <person name="Quandt C.A."/>
            <person name="Ciobanu D."/>
            <person name="Clum A."/>
            <person name="Salamov A."/>
            <person name="Andreopoulos B."/>
            <person name="Cheng J.F."/>
            <person name="Woyke T."/>
            <person name="Pelin A."/>
            <person name="Henrissat B."/>
            <person name="Reynolds N.K."/>
            <person name="Benny G.L."/>
            <person name="Smith M.E."/>
            <person name="James T.Y."/>
            <person name="Grigoriev I.V."/>
        </authorList>
    </citation>
    <scope>NUCLEOTIDE SEQUENCE [LARGE SCALE GENOMIC DNA]</scope>
    <source>
        <strain evidence="9">Baker2002</strain>
    </source>
</reference>
<evidence type="ECO:0000256" key="2">
    <source>
        <dbReference type="ARBA" id="ARBA00023015"/>
    </source>
</evidence>
<dbReference type="Proteomes" id="UP000268321">
    <property type="component" value="Unassembled WGS sequence"/>
</dbReference>
<keyword evidence="3" id="KW-0238">DNA-binding</keyword>
<feature type="coiled-coil region" evidence="6">
    <location>
        <begin position="128"/>
        <end position="169"/>
    </location>
</feature>
<dbReference type="EMBL" id="ML004448">
    <property type="protein sequence ID" value="RKP31014.1"/>
    <property type="molecule type" value="Genomic_DNA"/>
</dbReference>
<evidence type="ECO:0000313" key="8">
    <source>
        <dbReference type="EMBL" id="RKP31014.1"/>
    </source>
</evidence>
<accession>A0A4P9ZDJ2</accession>
<evidence type="ECO:0000313" key="9">
    <source>
        <dbReference type="Proteomes" id="UP000268321"/>
    </source>
</evidence>
<dbReference type="InterPro" id="IPR046347">
    <property type="entry name" value="bZIP_sf"/>
</dbReference>
<sequence length="190" mass="21974">MNFHPKDYLADLNVDFDGPSMSPVEKASKVDLNIFTETEFFDLDVFSSDLAPENKQQMQSYVAAPIKRVLLDCVPGSERPYTGFSPIYAPTRPAIVTERMSQEELNKIKRKKNTAASARFRIKKKLKEKQMEQEAHKLRERLEVLEKRLKTLEIENKCLEQLMIKKNEEKNSVLLDSIKKRSLGDSRVLL</sequence>
<name>A0A4P9ZDJ2_9ASCO</name>
<keyword evidence="6" id="KW-0175">Coiled coil</keyword>
<comment type="subcellular location">
    <subcellularLocation>
        <location evidence="1">Nucleus</location>
    </subcellularLocation>
</comment>
<dbReference type="Gene3D" id="1.20.5.170">
    <property type="match status" value="1"/>
</dbReference>
<evidence type="ECO:0000256" key="4">
    <source>
        <dbReference type="ARBA" id="ARBA00023163"/>
    </source>
</evidence>
<organism evidence="8 9">
    <name type="scientific">Metschnikowia bicuspidata</name>
    <dbReference type="NCBI Taxonomy" id="27322"/>
    <lineage>
        <taxon>Eukaryota</taxon>
        <taxon>Fungi</taxon>
        <taxon>Dikarya</taxon>
        <taxon>Ascomycota</taxon>
        <taxon>Saccharomycotina</taxon>
        <taxon>Pichiomycetes</taxon>
        <taxon>Metschnikowiaceae</taxon>
        <taxon>Metschnikowia</taxon>
    </lineage>
</organism>
<evidence type="ECO:0000256" key="3">
    <source>
        <dbReference type="ARBA" id="ARBA00023125"/>
    </source>
</evidence>
<evidence type="ECO:0000259" key="7">
    <source>
        <dbReference type="PROSITE" id="PS00036"/>
    </source>
</evidence>